<dbReference type="EMBL" id="KN838832">
    <property type="protein sequence ID" value="KIJ93647.1"/>
    <property type="molecule type" value="Genomic_DNA"/>
</dbReference>
<dbReference type="HOGENOM" id="CLU_2527810_0_0_1"/>
<evidence type="ECO:0000313" key="1">
    <source>
        <dbReference type="EMBL" id="KIJ93647.1"/>
    </source>
</evidence>
<keyword evidence="2" id="KW-1185">Reference proteome</keyword>
<organism evidence="1 2">
    <name type="scientific">Laccaria amethystina LaAM-08-1</name>
    <dbReference type="NCBI Taxonomy" id="1095629"/>
    <lineage>
        <taxon>Eukaryota</taxon>
        <taxon>Fungi</taxon>
        <taxon>Dikarya</taxon>
        <taxon>Basidiomycota</taxon>
        <taxon>Agaricomycotina</taxon>
        <taxon>Agaricomycetes</taxon>
        <taxon>Agaricomycetidae</taxon>
        <taxon>Agaricales</taxon>
        <taxon>Agaricineae</taxon>
        <taxon>Hydnangiaceae</taxon>
        <taxon>Laccaria</taxon>
    </lineage>
</organism>
<evidence type="ECO:0000313" key="2">
    <source>
        <dbReference type="Proteomes" id="UP000054477"/>
    </source>
</evidence>
<dbReference type="Proteomes" id="UP000054477">
    <property type="component" value="Unassembled WGS sequence"/>
</dbReference>
<gene>
    <name evidence="1" type="ORF">K443DRAFT_684388</name>
</gene>
<reference evidence="2" key="2">
    <citation type="submission" date="2015-01" db="EMBL/GenBank/DDBJ databases">
        <title>Evolutionary Origins and Diversification of the Mycorrhizal Mutualists.</title>
        <authorList>
            <consortium name="DOE Joint Genome Institute"/>
            <consortium name="Mycorrhizal Genomics Consortium"/>
            <person name="Kohler A."/>
            <person name="Kuo A."/>
            <person name="Nagy L.G."/>
            <person name="Floudas D."/>
            <person name="Copeland A."/>
            <person name="Barry K.W."/>
            <person name="Cichocki N."/>
            <person name="Veneault-Fourrey C."/>
            <person name="LaButti K."/>
            <person name="Lindquist E.A."/>
            <person name="Lipzen A."/>
            <person name="Lundell T."/>
            <person name="Morin E."/>
            <person name="Murat C."/>
            <person name="Riley R."/>
            <person name="Ohm R."/>
            <person name="Sun H."/>
            <person name="Tunlid A."/>
            <person name="Henrissat B."/>
            <person name="Grigoriev I.V."/>
            <person name="Hibbett D.S."/>
            <person name="Martin F."/>
        </authorList>
    </citation>
    <scope>NUCLEOTIDE SEQUENCE [LARGE SCALE GENOMIC DNA]</scope>
    <source>
        <strain evidence="2">LaAM-08-1</strain>
    </source>
</reference>
<reference evidence="1 2" key="1">
    <citation type="submission" date="2014-04" db="EMBL/GenBank/DDBJ databases">
        <authorList>
            <consortium name="DOE Joint Genome Institute"/>
            <person name="Kuo A."/>
            <person name="Kohler A."/>
            <person name="Nagy L.G."/>
            <person name="Floudas D."/>
            <person name="Copeland A."/>
            <person name="Barry K.W."/>
            <person name="Cichocki N."/>
            <person name="Veneault-Fourrey C."/>
            <person name="LaButti K."/>
            <person name="Lindquist E.A."/>
            <person name="Lipzen A."/>
            <person name="Lundell T."/>
            <person name="Morin E."/>
            <person name="Murat C."/>
            <person name="Sun H."/>
            <person name="Tunlid A."/>
            <person name="Henrissat B."/>
            <person name="Grigoriev I.V."/>
            <person name="Hibbett D.S."/>
            <person name="Martin F."/>
            <person name="Nordberg H.P."/>
            <person name="Cantor M.N."/>
            <person name="Hua S.X."/>
        </authorList>
    </citation>
    <scope>NUCLEOTIDE SEQUENCE [LARGE SCALE GENOMIC DNA]</scope>
    <source>
        <strain evidence="1 2">LaAM-08-1</strain>
    </source>
</reference>
<name>A0A0C9XBM6_9AGAR</name>
<sequence length="84" mass="9082">MEFRSVPRTLHLLACEELTAQARRAGDFLVVQTESGSGACTATGCNIGEIEAGLPVANVFTSPPLLNKNPRSFPLRARTCHAQW</sequence>
<protein>
    <submittedName>
        <fullName evidence="1">Uncharacterized protein</fullName>
    </submittedName>
</protein>
<proteinExistence type="predicted"/>
<accession>A0A0C9XBM6</accession>
<dbReference type="AlphaFoldDB" id="A0A0C9XBM6"/>